<evidence type="ECO:0000256" key="2">
    <source>
        <dbReference type="ARBA" id="ARBA00022771"/>
    </source>
</evidence>
<dbReference type="InterPro" id="IPR051051">
    <property type="entry name" value="E3_ubiq-ligase_TRIM/RNF"/>
</dbReference>
<dbReference type="SUPFAM" id="SSF49899">
    <property type="entry name" value="Concanavalin A-like lectins/glucanases"/>
    <property type="match status" value="1"/>
</dbReference>
<dbReference type="Gene3D" id="2.60.120.920">
    <property type="match status" value="1"/>
</dbReference>
<dbReference type="AlphaFoldDB" id="A0A315VLH7"/>
<evidence type="ECO:0000256" key="1">
    <source>
        <dbReference type="ARBA" id="ARBA00022723"/>
    </source>
</evidence>
<feature type="domain" description="B30.2/SPRY" evidence="4">
    <location>
        <begin position="1"/>
        <end position="149"/>
    </location>
</feature>
<dbReference type="PANTHER" id="PTHR25465">
    <property type="entry name" value="B-BOX DOMAIN CONTAINING"/>
    <property type="match status" value="1"/>
</dbReference>
<evidence type="ECO:0000313" key="5">
    <source>
        <dbReference type="EMBL" id="PWA24020.1"/>
    </source>
</evidence>
<dbReference type="InterPro" id="IPR043136">
    <property type="entry name" value="B30.2/SPRY_sf"/>
</dbReference>
<comment type="caution">
    <text evidence="5">The sequence shown here is derived from an EMBL/GenBank/DDBJ whole genome shotgun (WGS) entry which is preliminary data.</text>
</comment>
<dbReference type="Proteomes" id="UP000250572">
    <property type="component" value="Unassembled WGS sequence"/>
</dbReference>
<dbReference type="GO" id="GO:0008270">
    <property type="term" value="F:zinc ion binding"/>
    <property type="evidence" value="ECO:0007669"/>
    <property type="project" value="UniProtKB-KW"/>
</dbReference>
<sequence>MNHRLSYPDLPKRFTDWFQVLSAESLTGRCYWEVKRRGRGVDVAVSYRNISRAGKSNKCSFGFNENSWSISCQKTGYTFWHGGVETPVSGPVSSRLGVYLDHILGVSGTMILLHRVQTRFSQPLYAGIQFYYYLHSYRGRDSAEFMNLK</sequence>
<name>A0A315VLH7_GAMAF</name>
<dbReference type="InterPro" id="IPR013320">
    <property type="entry name" value="ConA-like_dom_sf"/>
</dbReference>
<dbReference type="PROSITE" id="PS50188">
    <property type="entry name" value="B302_SPRY"/>
    <property type="match status" value="1"/>
</dbReference>
<gene>
    <name evidence="5" type="ORF">CCH79_00018625</name>
</gene>
<keyword evidence="3" id="KW-0862">Zinc</keyword>
<evidence type="ECO:0000313" key="6">
    <source>
        <dbReference type="Proteomes" id="UP000250572"/>
    </source>
</evidence>
<evidence type="ECO:0000259" key="4">
    <source>
        <dbReference type="PROSITE" id="PS50188"/>
    </source>
</evidence>
<dbReference type="InterPro" id="IPR001870">
    <property type="entry name" value="B30.2/SPRY"/>
</dbReference>
<organism evidence="5 6">
    <name type="scientific">Gambusia affinis</name>
    <name type="common">Western mosquitofish</name>
    <name type="synonym">Heterandria affinis</name>
    <dbReference type="NCBI Taxonomy" id="33528"/>
    <lineage>
        <taxon>Eukaryota</taxon>
        <taxon>Metazoa</taxon>
        <taxon>Chordata</taxon>
        <taxon>Craniata</taxon>
        <taxon>Vertebrata</taxon>
        <taxon>Euteleostomi</taxon>
        <taxon>Actinopterygii</taxon>
        <taxon>Neopterygii</taxon>
        <taxon>Teleostei</taxon>
        <taxon>Neoteleostei</taxon>
        <taxon>Acanthomorphata</taxon>
        <taxon>Ovalentaria</taxon>
        <taxon>Atherinomorphae</taxon>
        <taxon>Cyprinodontiformes</taxon>
        <taxon>Poeciliidae</taxon>
        <taxon>Poeciliinae</taxon>
        <taxon>Gambusia</taxon>
    </lineage>
</organism>
<reference evidence="5 6" key="1">
    <citation type="journal article" date="2018" name="G3 (Bethesda)">
        <title>A High-Quality Reference Genome for the Invasive Mosquitofish Gambusia affinis Using a Chicago Library.</title>
        <authorList>
            <person name="Hoffberg S.L."/>
            <person name="Troendle N.J."/>
            <person name="Glenn T.C."/>
            <person name="Mahmud O."/>
            <person name="Louha S."/>
            <person name="Chalopin D."/>
            <person name="Bennetzen J.L."/>
            <person name="Mauricio R."/>
        </authorList>
    </citation>
    <scope>NUCLEOTIDE SEQUENCE [LARGE SCALE GENOMIC DNA]</scope>
    <source>
        <strain evidence="5">NE01/NJP1002.9</strain>
        <tissue evidence="5">Muscle</tissue>
    </source>
</reference>
<keyword evidence="2" id="KW-0863">Zinc-finger</keyword>
<accession>A0A315VLH7</accession>
<keyword evidence="6" id="KW-1185">Reference proteome</keyword>
<evidence type="ECO:0000256" key="3">
    <source>
        <dbReference type="ARBA" id="ARBA00022833"/>
    </source>
</evidence>
<proteinExistence type="predicted"/>
<protein>
    <recommendedName>
        <fullName evidence="4">B30.2/SPRY domain-containing protein</fullName>
    </recommendedName>
</protein>
<dbReference type="EMBL" id="NHOQ01001548">
    <property type="protein sequence ID" value="PWA24020.1"/>
    <property type="molecule type" value="Genomic_DNA"/>
</dbReference>
<keyword evidence="1" id="KW-0479">Metal-binding</keyword>
<dbReference type="PANTHER" id="PTHR25465:SF5">
    <property type="entry name" value="E3 UBIQUITIN_ISG15 LIGASE TRIM25-RELATED"/>
    <property type="match status" value="1"/>
</dbReference>